<protein>
    <recommendedName>
        <fullName evidence="6">Extradiol ring-cleavage dioxygenase class III enzyme subunit B domain-containing protein</fullName>
    </recommendedName>
</protein>
<keyword evidence="3" id="KW-0479">Metal-binding</keyword>
<dbReference type="GO" id="GO:0008198">
    <property type="term" value="F:ferrous iron binding"/>
    <property type="evidence" value="ECO:0007669"/>
    <property type="project" value="InterPro"/>
</dbReference>
<gene>
    <name evidence="7" type="ORF">METZ01_LOCUS144824</name>
</gene>
<dbReference type="PIRSF" id="PIRSF006157">
    <property type="entry name" value="Doxgns_DODA"/>
    <property type="match status" value="1"/>
</dbReference>
<evidence type="ECO:0000256" key="1">
    <source>
        <dbReference type="ARBA" id="ARBA00001947"/>
    </source>
</evidence>
<evidence type="ECO:0000313" key="7">
    <source>
        <dbReference type="EMBL" id="SVA91970.1"/>
    </source>
</evidence>
<comment type="cofactor">
    <cofactor evidence="1">
        <name>Zn(2+)</name>
        <dbReference type="ChEBI" id="CHEBI:29105"/>
    </cofactor>
</comment>
<organism evidence="7">
    <name type="scientific">marine metagenome</name>
    <dbReference type="NCBI Taxonomy" id="408172"/>
    <lineage>
        <taxon>unclassified sequences</taxon>
        <taxon>metagenomes</taxon>
        <taxon>ecological metagenomes</taxon>
    </lineage>
</organism>
<dbReference type="EMBL" id="UINC01022415">
    <property type="protein sequence ID" value="SVA91970.1"/>
    <property type="molecule type" value="Genomic_DNA"/>
</dbReference>
<accession>A0A381ZRV1</accession>
<reference evidence="7" key="1">
    <citation type="submission" date="2018-05" db="EMBL/GenBank/DDBJ databases">
        <authorList>
            <person name="Lanie J.A."/>
            <person name="Ng W.-L."/>
            <person name="Kazmierczak K.M."/>
            <person name="Andrzejewski T.M."/>
            <person name="Davidsen T.M."/>
            <person name="Wayne K.J."/>
            <person name="Tettelin H."/>
            <person name="Glass J.I."/>
            <person name="Rusch D."/>
            <person name="Podicherti R."/>
            <person name="Tsui H.-C.T."/>
            <person name="Winkler M.E."/>
        </authorList>
    </citation>
    <scope>NUCLEOTIDE SEQUENCE</scope>
</reference>
<dbReference type="AlphaFoldDB" id="A0A381ZRV1"/>
<dbReference type="PANTHER" id="PTHR30096">
    <property type="entry name" value="4,5-DOPA DIOXYGENASE EXTRADIOL-LIKE PROTEIN"/>
    <property type="match status" value="1"/>
</dbReference>
<name>A0A381ZRV1_9ZZZZ</name>
<feature type="domain" description="Extradiol ring-cleavage dioxygenase class III enzyme subunit B" evidence="6">
    <location>
        <begin position="15"/>
        <end position="247"/>
    </location>
</feature>
<evidence type="ECO:0000256" key="3">
    <source>
        <dbReference type="ARBA" id="ARBA00022723"/>
    </source>
</evidence>
<sequence>MDWTTGPPDTWNPMADWLRSLAADLPGAPKAILVISGHWEENEFSVSCTGQPSLIYDYYGFPEHTYSISYPAAGAPELADRVQALLVASHIPCVKDPVRGLDHGVFIPLKLIFPEASIPVVCLSLQNDLDPERHLAAGLALSPLREENVLIIGSGMSYHNMSGFRVQSGKPAIPESEAFDDWLTATCGQKGELRRQQLLAWESAPFARVCHPREEHLLPLMVAAGAASGNSGKRVFSDVVMGAQVAGFRFG</sequence>
<dbReference type="InterPro" id="IPR004183">
    <property type="entry name" value="Xdiol_dOase_suB"/>
</dbReference>
<evidence type="ECO:0000259" key="6">
    <source>
        <dbReference type="Pfam" id="PF02900"/>
    </source>
</evidence>
<proteinExistence type="inferred from homology"/>
<evidence type="ECO:0000256" key="5">
    <source>
        <dbReference type="ARBA" id="ARBA00023002"/>
    </source>
</evidence>
<comment type="similarity">
    <text evidence="2">Belongs to the DODA-type extradiol aromatic ring-opening dioxygenase family.</text>
</comment>
<keyword evidence="4" id="KW-0862">Zinc</keyword>
<evidence type="ECO:0000256" key="4">
    <source>
        <dbReference type="ARBA" id="ARBA00022833"/>
    </source>
</evidence>
<keyword evidence="5" id="KW-0560">Oxidoreductase</keyword>
<dbReference type="Gene3D" id="3.40.830.10">
    <property type="entry name" value="LigB-like"/>
    <property type="match status" value="1"/>
</dbReference>
<dbReference type="CDD" id="cd07363">
    <property type="entry name" value="45_DOPA_Dioxygenase"/>
    <property type="match status" value="1"/>
</dbReference>
<dbReference type="SUPFAM" id="SSF53213">
    <property type="entry name" value="LigB-like"/>
    <property type="match status" value="1"/>
</dbReference>
<dbReference type="GO" id="GO:0008270">
    <property type="term" value="F:zinc ion binding"/>
    <property type="evidence" value="ECO:0007669"/>
    <property type="project" value="InterPro"/>
</dbReference>
<dbReference type="PANTHER" id="PTHR30096:SF0">
    <property type="entry name" value="4,5-DOPA DIOXYGENASE EXTRADIOL-LIKE PROTEIN"/>
    <property type="match status" value="1"/>
</dbReference>
<dbReference type="InterPro" id="IPR014436">
    <property type="entry name" value="Extradiol_dOase_DODA"/>
</dbReference>
<dbReference type="GO" id="GO:0016702">
    <property type="term" value="F:oxidoreductase activity, acting on single donors with incorporation of molecular oxygen, incorporation of two atoms of oxygen"/>
    <property type="evidence" value="ECO:0007669"/>
    <property type="project" value="UniProtKB-ARBA"/>
</dbReference>
<evidence type="ECO:0000256" key="2">
    <source>
        <dbReference type="ARBA" id="ARBA00007581"/>
    </source>
</evidence>
<dbReference type="Pfam" id="PF02900">
    <property type="entry name" value="LigB"/>
    <property type="match status" value="1"/>
</dbReference>